<dbReference type="Pfam" id="PF07729">
    <property type="entry name" value="FCD"/>
    <property type="match status" value="1"/>
</dbReference>
<feature type="domain" description="HTH gntR-type" evidence="4">
    <location>
        <begin position="20"/>
        <end position="87"/>
    </location>
</feature>
<dbReference type="PANTHER" id="PTHR43537">
    <property type="entry name" value="TRANSCRIPTIONAL REGULATOR, GNTR FAMILY"/>
    <property type="match status" value="1"/>
</dbReference>
<evidence type="ECO:0000313" key="6">
    <source>
        <dbReference type="Proteomes" id="UP000326464"/>
    </source>
</evidence>
<organism evidence="5 6">
    <name type="scientific">Arthrobacter bussei</name>
    <dbReference type="NCBI Taxonomy" id="2594179"/>
    <lineage>
        <taxon>Bacteria</taxon>
        <taxon>Bacillati</taxon>
        <taxon>Actinomycetota</taxon>
        <taxon>Actinomycetes</taxon>
        <taxon>Micrococcales</taxon>
        <taxon>Micrococcaceae</taxon>
        <taxon>Arthrobacter</taxon>
    </lineage>
</organism>
<keyword evidence="3" id="KW-0804">Transcription</keyword>
<dbReference type="Proteomes" id="UP000326464">
    <property type="component" value="Unassembled WGS sequence"/>
</dbReference>
<accession>A0A7X1NPG7</accession>
<evidence type="ECO:0000256" key="1">
    <source>
        <dbReference type="ARBA" id="ARBA00023015"/>
    </source>
</evidence>
<reference evidence="6" key="1">
    <citation type="submission" date="2019-07" db="EMBL/GenBank/DDBJ databases">
        <title>Arthrobacter KR32 sp. nov., isolated from mountain cheese made of cows milk.</title>
        <authorList>
            <person name="Flegler A."/>
        </authorList>
    </citation>
    <scope>NUCLEOTIDE SEQUENCE [LARGE SCALE GENOMIC DNA]</scope>
    <source>
        <strain evidence="6">KR32</strain>
    </source>
</reference>
<protein>
    <submittedName>
        <fullName evidence="5">GntR family transcriptional regulator</fullName>
    </submittedName>
</protein>
<dbReference type="Gene3D" id="1.10.10.10">
    <property type="entry name" value="Winged helix-like DNA-binding domain superfamily/Winged helix DNA-binding domain"/>
    <property type="match status" value="1"/>
</dbReference>
<dbReference type="GO" id="GO:0003677">
    <property type="term" value="F:DNA binding"/>
    <property type="evidence" value="ECO:0007669"/>
    <property type="project" value="UniProtKB-KW"/>
</dbReference>
<dbReference type="InterPro" id="IPR008920">
    <property type="entry name" value="TF_FadR/GntR_C"/>
</dbReference>
<dbReference type="InterPro" id="IPR011711">
    <property type="entry name" value="GntR_C"/>
</dbReference>
<comment type="caution">
    <text evidence="5">The sequence shown here is derived from an EMBL/GenBank/DDBJ whole genome shotgun (WGS) entry which is preliminary data.</text>
</comment>
<dbReference type="Gene3D" id="1.20.120.530">
    <property type="entry name" value="GntR ligand-binding domain-like"/>
    <property type="match status" value="1"/>
</dbReference>
<keyword evidence="6" id="KW-1185">Reference proteome</keyword>
<dbReference type="PROSITE" id="PS50949">
    <property type="entry name" value="HTH_GNTR"/>
    <property type="match status" value="1"/>
</dbReference>
<dbReference type="AlphaFoldDB" id="A0A7X1NPG7"/>
<keyword evidence="2" id="KW-0238">DNA-binding</keyword>
<keyword evidence="1" id="KW-0805">Transcription regulation</keyword>
<dbReference type="GO" id="GO:0003700">
    <property type="term" value="F:DNA-binding transcription factor activity"/>
    <property type="evidence" value="ECO:0007669"/>
    <property type="project" value="InterPro"/>
</dbReference>
<evidence type="ECO:0000256" key="3">
    <source>
        <dbReference type="ARBA" id="ARBA00023163"/>
    </source>
</evidence>
<sequence>MTFDDALAAMRRLSSGARHAHTGQWVAGALRTRIAEGDLPPGTKLLEEALGSALGVSRNTLREAFGILAAENIVTRVPNRGVFVARPTAEDIAEIYRVRRYLEPAALRWGGADSGAAAAERDAVIARARSARDAGDVAAMADANQDFHKAVVARAGSARFDAMMSEVLAEMRLVFHGMGDDPAFHAPYVEANADIAALLRADRADEAAEGMRAYLDQAESQLLAAVRRERDR</sequence>
<proteinExistence type="predicted"/>
<dbReference type="SMART" id="SM00345">
    <property type="entry name" value="HTH_GNTR"/>
    <property type="match status" value="1"/>
</dbReference>
<dbReference type="SMART" id="SM00895">
    <property type="entry name" value="FCD"/>
    <property type="match status" value="1"/>
</dbReference>
<evidence type="ECO:0000313" key="5">
    <source>
        <dbReference type="EMBL" id="MPY10533.1"/>
    </source>
</evidence>
<dbReference type="PANTHER" id="PTHR43537:SF45">
    <property type="entry name" value="GNTR FAMILY REGULATORY PROTEIN"/>
    <property type="match status" value="1"/>
</dbReference>
<dbReference type="SUPFAM" id="SSF46785">
    <property type="entry name" value="Winged helix' DNA-binding domain"/>
    <property type="match status" value="1"/>
</dbReference>
<name>A0A7X1NPG7_9MICC</name>
<dbReference type="InterPro" id="IPR000524">
    <property type="entry name" value="Tscrpt_reg_HTH_GntR"/>
</dbReference>
<dbReference type="RefSeq" id="WP_152813444.1">
    <property type="nucleotide sequence ID" value="NZ_VJXX01000001.1"/>
</dbReference>
<dbReference type="SUPFAM" id="SSF48008">
    <property type="entry name" value="GntR ligand-binding domain-like"/>
    <property type="match status" value="1"/>
</dbReference>
<evidence type="ECO:0000256" key="2">
    <source>
        <dbReference type="ARBA" id="ARBA00023125"/>
    </source>
</evidence>
<dbReference type="Pfam" id="PF00392">
    <property type="entry name" value="GntR"/>
    <property type="match status" value="1"/>
</dbReference>
<dbReference type="CDD" id="cd07377">
    <property type="entry name" value="WHTH_GntR"/>
    <property type="match status" value="1"/>
</dbReference>
<dbReference type="EMBL" id="VJXX01000001">
    <property type="protein sequence ID" value="MPY10533.1"/>
    <property type="molecule type" value="Genomic_DNA"/>
</dbReference>
<dbReference type="InterPro" id="IPR036390">
    <property type="entry name" value="WH_DNA-bd_sf"/>
</dbReference>
<dbReference type="InterPro" id="IPR036388">
    <property type="entry name" value="WH-like_DNA-bd_sf"/>
</dbReference>
<gene>
    <name evidence="5" type="ORF">FNH21_07310</name>
</gene>
<evidence type="ECO:0000259" key="4">
    <source>
        <dbReference type="PROSITE" id="PS50949"/>
    </source>
</evidence>
<dbReference type="OrthoDB" id="5243844at2"/>